<comment type="subcellular location">
    <subcellularLocation>
        <location evidence="16">Cell inner membrane</location>
        <topology evidence="16">Single-pass membrane protein</topology>
    </subcellularLocation>
    <subcellularLocation>
        <location evidence="1">Membrane</location>
    </subcellularLocation>
</comment>
<comment type="similarity">
    <text evidence="16">Belongs to the transpeptidase family. FtsI subfamily.</text>
</comment>
<dbReference type="InterPro" id="IPR005311">
    <property type="entry name" value="PBP_dimer"/>
</dbReference>
<evidence type="ECO:0000256" key="14">
    <source>
        <dbReference type="ARBA" id="ARBA00023306"/>
    </source>
</evidence>
<keyword evidence="11 16" id="KW-1133">Transmembrane helix</keyword>
<dbReference type="GO" id="GO:0008360">
    <property type="term" value="P:regulation of cell shape"/>
    <property type="evidence" value="ECO:0007669"/>
    <property type="project" value="UniProtKB-KW"/>
</dbReference>
<dbReference type="GO" id="GO:0008955">
    <property type="term" value="F:peptidoglycan glycosyltransferase activity"/>
    <property type="evidence" value="ECO:0007669"/>
    <property type="project" value="InterPro"/>
</dbReference>
<evidence type="ECO:0000256" key="11">
    <source>
        <dbReference type="ARBA" id="ARBA00022989"/>
    </source>
</evidence>
<sequence length="582" mass="64281">MIKASTSASQHASSKRDAALNSQKFTYPWRWYLLLSLLALAAVLLGWRLLDLQIFSRDFLQTQGDARTLRNEPIMALRGMITDRHGEPLAVSTPVVTLWTNPQQLPQDERVIRALAQSLQVPYQELSERLALYQGKEFMYLRRQLTPSEAKAVMALEIPGVYAQDEFRRYYPAGEVTAHLVGFNDVDDQGQEGIELAYNRLLTGIPGEKRVLKDRKGRVVRDLYTLSEPRPGKNITLSIDLRLQYLAYRELKAAVSQHKAKSGSLVMLDARTGEVLALVSQPSYNPNNRAQLDAEGLRNRALTDQIEPGSIVKPITVAAAMRTGMYQTETLVNTSPGYMTLNRRTIRDLRNYGNMPVHKIITKSSNIGVARMALSLSDPDTVWQLMYELGFGQSVGTGFPGEGLGKLPHPPKWRPIQLATLSYGYGFTVTPLQAAQAYTALSGHGNKYPVTLFKQEKQPQGVPVLPPKISRSVLEMMETVTHSGGTGTRARIPGYRVAGKTGTTHKVGEEGYTDDYRAIFAGIAPVSDPRLIAVVVVDSPAGQEYYGGLVAAPVFSRVVGSSLRLLNVPPDDPETLTTTFEP</sequence>
<dbReference type="PANTHER" id="PTHR30627:SF1">
    <property type="entry name" value="PEPTIDOGLYCAN D,D-TRANSPEPTIDASE FTSI"/>
    <property type="match status" value="1"/>
</dbReference>
<dbReference type="GO" id="GO:0009002">
    <property type="term" value="F:serine-type D-Ala-D-Ala carboxypeptidase activity"/>
    <property type="evidence" value="ECO:0007669"/>
    <property type="project" value="UniProtKB-UniRule"/>
</dbReference>
<dbReference type="Gene3D" id="3.90.1310.10">
    <property type="entry name" value="Penicillin-binding protein 2a (Domain 2)"/>
    <property type="match status" value="1"/>
</dbReference>
<keyword evidence="5 16" id="KW-0121">Carboxypeptidase</keyword>
<dbReference type="HAMAP" id="MF_02080">
    <property type="entry name" value="FtsI_transpept"/>
    <property type="match status" value="1"/>
</dbReference>
<dbReference type="InterPro" id="IPR001460">
    <property type="entry name" value="PCN-bd_Tpept"/>
</dbReference>
<dbReference type="GO" id="GO:0006508">
    <property type="term" value="P:proteolysis"/>
    <property type="evidence" value="ECO:0007669"/>
    <property type="project" value="UniProtKB-KW"/>
</dbReference>
<evidence type="ECO:0000259" key="17">
    <source>
        <dbReference type="Pfam" id="PF00905"/>
    </source>
</evidence>
<feature type="domain" description="Penicillin-binding protein transpeptidase" evidence="17">
    <location>
        <begin position="263"/>
        <end position="558"/>
    </location>
</feature>
<dbReference type="SUPFAM" id="SSF56519">
    <property type="entry name" value="Penicillin binding protein dimerisation domain"/>
    <property type="match status" value="1"/>
</dbReference>
<evidence type="ECO:0000256" key="6">
    <source>
        <dbReference type="ARBA" id="ARBA00022670"/>
    </source>
</evidence>
<dbReference type="GO" id="GO:0071555">
    <property type="term" value="P:cell wall organization"/>
    <property type="evidence" value="ECO:0007669"/>
    <property type="project" value="UniProtKB-KW"/>
</dbReference>
<dbReference type="EC" id="3.4.16.4" evidence="16"/>
<keyword evidence="6 16" id="KW-0645">Protease</keyword>
<dbReference type="GO" id="GO:0005886">
    <property type="term" value="C:plasma membrane"/>
    <property type="evidence" value="ECO:0007669"/>
    <property type="project" value="UniProtKB-SubCell"/>
</dbReference>
<protein>
    <recommendedName>
        <fullName evidence="16">Peptidoglycan D,D-transpeptidase FtsI</fullName>
        <ecNumber evidence="16">3.4.16.4</ecNumber>
    </recommendedName>
    <alternativeName>
        <fullName evidence="16">Penicillin-binding protein 3</fullName>
        <shortName evidence="16">PBP-3</shortName>
    </alternativeName>
</protein>
<reference evidence="20" key="1">
    <citation type="submission" date="2016-10" db="EMBL/GenBank/DDBJ databases">
        <authorList>
            <person name="Varghese N."/>
            <person name="Submissions S."/>
        </authorList>
    </citation>
    <scope>NUCLEOTIDE SEQUENCE [LARGE SCALE GENOMIC DNA]</scope>
    <source>
        <strain evidence="20">DSM 7165</strain>
    </source>
</reference>
<dbReference type="InterPro" id="IPR037532">
    <property type="entry name" value="FtsI_transpept"/>
</dbReference>
<keyword evidence="3 16" id="KW-0997">Cell inner membrane</keyword>
<evidence type="ECO:0000313" key="19">
    <source>
        <dbReference type="EMBL" id="SEI40114.1"/>
    </source>
</evidence>
<evidence type="ECO:0000256" key="2">
    <source>
        <dbReference type="ARBA" id="ARBA00022475"/>
    </source>
</evidence>
<evidence type="ECO:0000256" key="16">
    <source>
        <dbReference type="HAMAP-Rule" id="MF_02080"/>
    </source>
</evidence>
<keyword evidence="7 16" id="KW-0812">Transmembrane</keyword>
<evidence type="ECO:0000256" key="8">
    <source>
        <dbReference type="ARBA" id="ARBA00022801"/>
    </source>
</evidence>
<evidence type="ECO:0000256" key="5">
    <source>
        <dbReference type="ARBA" id="ARBA00022645"/>
    </source>
</evidence>
<dbReference type="STRING" id="64971.SAMN05421831_101294"/>
<feature type="active site" description="Acyl-ester intermediate" evidence="16">
    <location>
        <position position="310"/>
    </location>
</feature>
<dbReference type="OrthoDB" id="9789078at2"/>
<comment type="catalytic activity">
    <reaction evidence="16">
        <text>Preferential cleavage: (Ac)2-L-Lys-D-Ala-|-D-Ala. Also transpeptidation of peptidyl-alanyl moieties that are N-acyl substituents of D-alanine.</text>
        <dbReference type="EC" id="3.4.16.4"/>
    </reaction>
</comment>
<dbReference type="SUPFAM" id="SSF56601">
    <property type="entry name" value="beta-lactamase/transpeptidase-like"/>
    <property type="match status" value="1"/>
</dbReference>
<keyword evidence="4 16" id="KW-0132">Cell division</keyword>
<dbReference type="InterPro" id="IPR036138">
    <property type="entry name" value="PBP_dimer_sf"/>
</dbReference>
<dbReference type="InterPro" id="IPR050515">
    <property type="entry name" value="Beta-lactam/transpept"/>
</dbReference>
<comment type="pathway">
    <text evidence="16">Cell wall biogenesis; peptidoglycan biosynthesis.</text>
</comment>
<keyword evidence="9 16" id="KW-0133">Cell shape</keyword>
<evidence type="ECO:0000313" key="20">
    <source>
        <dbReference type="Proteomes" id="UP000242999"/>
    </source>
</evidence>
<dbReference type="InterPro" id="IPR012338">
    <property type="entry name" value="Beta-lactam/transpept-like"/>
</dbReference>
<evidence type="ECO:0000256" key="12">
    <source>
        <dbReference type="ARBA" id="ARBA00023136"/>
    </source>
</evidence>
<keyword evidence="14 16" id="KW-0131">Cell cycle</keyword>
<organism evidence="19 20">
    <name type="scientific">Allopseudospirillum japonicum</name>
    <dbReference type="NCBI Taxonomy" id="64971"/>
    <lineage>
        <taxon>Bacteria</taxon>
        <taxon>Pseudomonadati</taxon>
        <taxon>Pseudomonadota</taxon>
        <taxon>Gammaproteobacteria</taxon>
        <taxon>Oceanospirillales</taxon>
        <taxon>Oceanospirillaceae</taxon>
        <taxon>Allopseudospirillum</taxon>
    </lineage>
</organism>
<dbReference type="EMBL" id="FNYH01000001">
    <property type="protein sequence ID" value="SEI40114.1"/>
    <property type="molecule type" value="Genomic_DNA"/>
</dbReference>
<proteinExistence type="inferred from homology"/>
<gene>
    <name evidence="16" type="primary">ftsI</name>
    <name evidence="19" type="ORF">SAMN05421831_101294</name>
</gene>
<accession>A0A1H6QGK0</accession>
<dbReference type="GO" id="GO:0008658">
    <property type="term" value="F:penicillin binding"/>
    <property type="evidence" value="ECO:0007669"/>
    <property type="project" value="InterPro"/>
</dbReference>
<evidence type="ECO:0000256" key="10">
    <source>
        <dbReference type="ARBA" id="ARBA00022984"/>
    </source>
</evidence>
<evidence type="ECO:0000256" key="7">
    <source>
        <dbReference type="ARBA" id="ARBA00022692"/>
    </source>
</evidence>
<dbReference type="Proteomes" id="UP000242999">
    <property type="component" value="Unassembled WGS sequence"/>
</dbReference>
<evidence type="ECO:0000256" key="13">
    <source>
        <dbReference type="ARBA" id="ARBA00023210"/>
    </source>
</evidence>
<dbReference type="PANTHER" id="PTHR30627">
    <property type="entry name" value="PEPTIDOGLYCAN D,D-TRANSPEPTIDASE"/>
    <property type="match status" value="1"/>
</dbReference>
<feature type="domain" description="Penicillin-binding protein dimerisation" evidence="18">
    <location>
        <begin position="74"/>
        <end position="222"/>
    </location>
</feature>
<evidence type="ECO:0000256" key="1">
    <source>
        <dbReference type="ARBA" id="ARBA00004370"/>
    </source>
</evidence>
<dbReference type="GO" id="GO:0043093">
    <property type="term" value="P:FtsZ-dependent cytokinesis"/>
    <property type="evidence" value="ECO:0007669"/>
    <property type="project" value="UniProtKB-UniRule"/>
</dbReference>
<dbReference type="AlphaFoldDB" id="A0A1H6QGK0"/>
<name>A0A1H6QGK0_9GAMM</name>
<keyword evidence="13 16" id="KW-0717">Septation</keyword>
<keyword evidence="8 16" id="KW-0378">Hydrolase</keyword>
<keyword evidence="12 16" id="KW-0472">Membrane</keyword>
<dbReference type="Gene3D" id="3.30.450.330">
    <property type="match status" value="1"/>
</dbReference>
<keyword evidence="15 16" id="KW-0961">Cell wall biogenesis/degradation</keyword>
<evidence type="ECO:0000259" key="18">
    <source>
        <dbReference type="Pfam" id="PF03717"/>
    </source>
</evidence>
<evidence type="ECO:0000256" key="3">
    <source>
        <dbReference type="ARBA" id="ARBA00022519"/>
    </source>
</evidence>
<evidence type="ECO:0000256" key="9">
    <source>
        <dbReference type="ARBA" id="ARBA00022960"/>
    </source>
</evidence>
<evidence type="ECO:0000256" key="4">
    <source>
        <dbReference type="ARBA" id="ARBA00022618"/>
    </source>
</evidence>
<dbReference type="Gene3D" id="3.40.710.10">
    <property type="entry name" value="DD-peptidase/beta-lactamase superfamily"/>
    <property type="match status" value="1"/>
</dbReference>
<evidence type="ECO:0000256" key="15">
    <source>
        <dbReference type="ARBA" id="ARBA00023316"/>
    </source>
</evidence>
<dbReference type="Pfam" id="PF03717">
    <property type="entry name" value="PBP_dimer"/>
    <property type="match status" value="1"/>
</dbReference>
<dbReference type="GO" id="GO:0009252">
    <property type="term" value="P:peptidoglycan biosynthetic process"/>
    <property type="evidence" value="ECO:0007669"/>
    <property type="project" value="UniProtKB-UniRule"/>
</dbReference>
<comment type="function">
    <text evidence="16">Catalyzes cross-linking of the peptidoglycan cell wall at the division septum.</text>
</comment>
<feature type="transmembrane region" description="Helical" evidence="16">
    <location>
        <begin position="29"/>
        <end position="50"/>
    </location>
</feature>
<keyword evidence="2 16" id="KW-1003">Cell membrane</keyword>
<dbReference type="RefSeq" id="WP_093308171.1">
    <property type="nucleotide sequence ID" value="NZ_FNYH01000001.1"/>
</dbReference>
<dbReference type="Pfam" id="PF00905">
    <property type="entry name" value="Transpeptidase"/>
    <property type="match status" value="1"/>
</dbReference>
<keyword evidence="10 16" id="KW-0573">Peptidoglycan synthesis</keyword>
<keyword evidence="20" id="KW-1185">Reference proteome</keyword>
<dbReference type="GO" id="GO:0000917">
    <property type="term" value="P:division septum assembly"/>
    <property type="evidence" value="ECO:0007669"/>
    <property type="project" value="UniProtKB-KW"/>
</dbReference>
<dbReference type="UniPathway" id="UPA00219"/>